<sequence length="79" mass="8993">MILWKFERNGWIRAGRGAACVLFAVLGYHSLCVRGVSLGEIERLVEKNLPKQLEQCKGCVWGKWDGLKQFCPKQLCVKV</sequence>
<reference evidence="1" key="1">
    <citation type="submission" date="2019-10" db="EMBL/GenBank/DDBJ databases">
        <title>Description of Paenibacillus glebae sp. nov.</title>
        <authorList>
            <person name="Carlier A."/>
            <person name="Qi S."/>
        </authorList>
    </citation>
    <scope>NUCLEOTIDE SEQUENCE</scope>
    <source>
        <strain evidence="1">LMG 31456</strain>
    </source>
</reference>
<proteinExistence type="predicted"/>
<evidence type="ECO:0000313" key="2">
    <source>
        <dbReference type="Proteomes" id="UP000641588"/>
    </source>
</evidence>
<evidence type="ECO:0000313" key="1">
    <source>
        <dbReference type="EMBL" id="NOU95177.1"/>
    </source>
</evidence>
<dbReference type="AlphaFoldDB" id="A0A972GWM8"/>
<comment type="caution">
    <text evidence="1">The sequence shown here is derived from an EMBL/GenBank/DDBJ whole genome shotgun (WGS) entry which is preliminary data.</text>
</comment>
<protein>
    <submittedName>
        <fullName evidence="1">Uncharacterized protein</fullName>
    </submittedName>
</protein>
<keyword evidence="2" id="KW-1185">Reference proteome</keyword>
<gene>
    <name evidence="1" type="ORF">GC093_18395</name>
</gene>
<name>A0A972GWM8_9BACL</name>
<dbReference type="Proteomes" id="UP000641588">
    <property type="component" value="Unassembled WGS sequence"/>
</dbReference>
<organism evidence="1 2">
    <name type="scientific">Paenibacillus foliorum</name>
    <dbReference type="NCBI Taxonomy" id="2654974"/>
    <lineage>
        <taxon>Bacteria</taxon>
        <taxon>Bacillati</taxon>
        <taxon>Bacillota</taxon>
        <taxon>Bacilli</taxon>
        <taxon>Bacillales</taxon>
        <taxon>Paenibacillaceae</taxon>
        <taxon>Paenibacillus</taxon>
    </lineage>
</organism>
<dbReference type="EMBL" id="WHOD01000070">
    <property type="protein sequence ID" value="NOU95177.1"/>
    <property type="molecule type" value="Genomic_DNA"/>
</dbReference>
<accession>A0A972GWM8</accession>